<dbReference type="RefSeq" id="WP_055256775.1">
    <property type="nucleotide sequence ID" value="NZ_CP081920.1"/>
</dbReference>
<evidence type="ECO:0008006" key="3">
    <source>
        <dbReference type="Google" id="ProtNLM"/>
    </source>
</evidence>
<evidence type="ECO:0000313" key="2">
    <source>
        <dbReference type="Proteomes" id="UP000095725"/>
    </source>
</evidence>
<proteinExistence type="predicted"/>
<reference evidence="1 2" key="1">
    <citation type="submission" date="2015-09" db="EMBL/GenBank/DDBJ databases">
        <authorList>
            <consortium name="Pathogen Informatics"/>
        </authorList>
    </citation>
    <scope>NUCLEOTIDE SEQUENCE [LARGE SCALE GENOMIC DNA]</scope>
    <source>
        <strain evidence="1 2">2789STDY5834946</strain>
    </source>
</reference>
<dbReference type="AlphaFoldDB" id="A0A174X156"/>
<gene>
    <name evidence="1" type="ORF">ERS852558_03891</name>
</gene>
<sequence>MKEILRHIVWMTILVSWALLSASCRGGEVSYTDEVQPDDDTAILVLRTGLLDQTRASDRVNDAVDNPVEYMYTLRIVILHENGTVEHNMYIDFGEIPQTECYRIFKVTRNETKKIYLIANEENASTDLHEQLETLTTGNTTFASIVDNFVFIPDYKNPIPMSSVYDVPVKAENLVEREFYLVRAATKFAFRFTNKRKSKVSIDAIHISDIAGATYLIPHKREPLFMSFDDESLYWINWLKKVADESQQSPDDVELADRRGWIQAYDIPSETSHQEVTVNGPLEVPSMTGDQPGKAVFPVFYLPESKKLKAGSATYGEQEYTLKLDMSENGKELSFTKTFPNLKALFRNTHVLVDITFTEKDEVKVQVVPYAEVILEPEFGLKPETKN</sequence>
<dbReference type="Proteomes" id="UP000095725">
    <property type="component" value="Unassembled WGS sequence"/>
</dbReference>
<evidence type="ECO:0000313" key="1">
    <source>
        <dbReference type="EMBL" id="CUQ50127.1"/>
    </source>
</evidence>
<dbReference type="EMBL" id="CZBL01000020">
    <property type="protein sequence ID" value="CUQ50127.1"/>
    <property type="molecule type" value="Genomic_DNA"/>
</dbReference>
<protein>
    <recommendedName>
        <fullName evidence="3">DUF4906 domain-containing protein</fullName>
    </recommendedName>
</protein>
<organism evidence="1 2">
    <name type="scientific">Bacteroides caccae</name>
    <dbReference type="NCBI Taxonomy" id="47678"/>
    <lineage>
        <taxon>Bacteria</taxon>
        <taxon>Pseudomonadati</taxon>
        <taxon>Bacteroidota</taxon>
        <taxon>Bacteroidia</taxon>
        <taxon>Bacteroidales</taxon>
        <taxon>Bacteroidaceae</taxon>
        <taxon>Bacteroides</taxon>
    </lineage>
</organism>
<dbReference type="PROSITE" id="PS51257">
    <property type="entry name" value="PROKAR_LIPOPROTEIN"/>
    <property type="match status" value="1"/>
</dbReference>
<accession>A0A174X156</accession>
<name>A0A174X156_9BACE</name>